<feature type="compositionally biased region" description="Basic and acidic residues" evidence="1">
    <location>
        <begin position="132"/>
        <end position="142"/>
    </location>
</feature>
<feature type="compositionally biased region" description="Basic and acidic residues" evidence="1">
    <location>
        <begin position="1"/>
        <end position="19"/>
    </location>
</feature>
<feature type="compositionally biased region" description="Basic and acidic residues" evidence="1">
    <location>
        <begin position="100"/>
        <end position="115"/>
    </location>
</feature>
<comment type="caution">
    <text evidence="2">The sequence shown here is derived from an EMBL/GenBank/DDBJ whole genome shotgun (WGS) entry which is preliminary data.</text>
</comment>
<evidence type="ECO:0000256" key="1">
    <source>
        <dbReference type="SAM" id="MobiDB-lite"/>
    </source>
</evidence>
<feature type="compositionally biased region" description="Low complexity" evidence="1">
    <location>
        <begin position="436"/>
        <end position="452"/>
    </location>
</feature>
<organism evidence="2 3">
    <name type="scientific">Lithospermum erythrorhizon</name>
    <name type="common">Purple gromwell</name>
    <name type="synonym">Lithospermum officinale var. erythrorhizon</name>
    <dbReference type="NCBI Taxonomy" id="34254"/>
    <lineage>
        <taxon>Eukaryota</taxon>
        <taxon>Viridiplantae</taxon>
        <taxon>Streptophyta</taxon>
        <taxon>Embryophyta</taxon>
        <taxon>Tracheophyta</taxon>
        <taxon>Spermatophyta</taxon>
        <taxon>Magnoliopsida</taxon>
        <taxon>eudicotyledons</taxon>
        <taxon>Gunneridae</taxon>
        <taxon>Pentapetalae</taxon>
        <taxon>asterids</taxon>
        <taxon>lamiids</taxon>
        <taxon>Boraginales</taxon>
        <taxon>Boraginaceae</taxon>
        <taxon>Boraginoideae</taxon>
        <taxon>Lithospermeae</taxon>
        <taxon>Lithospermum</taxon>
    </lineage>
</organism>
<protein>
    <submittedName>
        <fullName evidence="2">Uncharacterized protein</fullName>
    </submittedName>
</protein>
<feature type="compositionally biased region" description="Polar residues" evidence="1">
    <location>
        <begin position="40"/>
        <end position="62"/>
    </location>
</feature>
<feature type="region of interest" description="Disordered" evidence="1">
    <location>
        <begin position="1"/>
        <end position="192"/>
    </location>
</feature>
<feature type="compositionally biased region" description="Basic and acidic residues" evidence="1">
    <location>
        <begin position="268"/>
        <end position="280"/>
    </location>
</feature>
<dbReference type="AlphaFoldDB" id="A0AAV3RZU6"/>
<evidence type="ECO:0000313" key="2">
    <source>
        <dbReference type="EMBL" id="GAA0186120.1"/>
    </source>
</evidence>
<gene>
    <name evidence="2" type="ORF">LIER_33408</name>
</gene>
<sequence>MLNTLKERAKAQEAARRAQAELGEPVPLQVIPPPVMSPVEETQQSPLGLEITSNEGEPSNMQDVPKSPTVKDSGKDFNPSSEFYDKSDNVEGQNVPSDSPRPEPESNFDEDRPIEVEVNDDDAEVNPPVKPPSDESCHKIDDTQSSQKPTLEKFLSKKKGGRIKRVLRKQGTPVKFVQKPTSPTADTEEDDDIVIVSSTASKRRTRASTVVLEKKKEKLGLGGEFSNTDETVDLDNLEKKVAEKERSRKGKRSAEGKSAKFVSKKRKGIEIPEKGDKFVIDDEESSEEDKKGLGSSKGKLRVNDSLNRINNRRIARGVKETEADGVEFYGEEHAASLLIKQHPDVLRKEDGTGEDAKSLTISDKLMKGKHVVDFDVSASESSEPVPEGNAAKLLLKVYEDELKVVEAKIQAKTVLTSDLRAKIGALRVRVNPSVNTPAGTSTSGDGPTSSRM</sequence>
<reference evidence="2 3" key="1">
    <citation type="submission" date="2024-01" db="EMBL/GenBank/DDBJ databases">
        <title>The complete chloroplast genome sequence of Lithospermum erythrorhizon: insights into the phylogenetic relationship among Boraginaceae species and the maternal lineages of purple gromwells.</title>
        <authorList>
            <person name="Okada T."/>
            <person name="Watanabe K."/>
        </authorList>
    </citation>
    <scope>NUCLEOTIDE SEQUENCE [LARGE SCALE GENOMIC DNA]</scope>
</reference>
<name>A0AAV3RZU6_LITER</name>
<feature type="compositionally biased region" description="Basic residues" evidence="1">
    <location>
        <begin position="156"/>
        <end position="168"/>
    </location>
</feature>
<feature type="region of interest" description="Disordered" evidence="1">
    <location>
        <begin position="431"/>
        <end position="452"/>
    </location>
</feature>
<dbReference type="Proteomes" id="UP001454036">
    <property type="component" value="Unassembled WGS sequence"/>
</dbReference>
<keyword evidence="3" id="KW-1185">Reference proteome</keyword>
<evidence type="ECO:0000313" key="3">
    <source>
        <dbReference type="Proteomes" id="UP001454036"/>
    </source>
</evidence>
<feature type="region of interest" description="Disordered" evidence="1">
    <location>
        <begin position="222"/>
        <end position="300"/>
    </location>
</feature>
<dbReference type="EMBL" id="BAABME010013389">
    <property type="protein sequence ID" value="GAA0186120.1"/>
    <property type="molecule type" value="Genomic_DNA"/>
</dbReference>
<proteinExistence type="predicted"/>
<feature type="compositionally biased region" description="Basic and acidic residues" evidence="1">
    <location>
        <begin position="236"/>
        <end position="258"/>
    </location>
</feature>
<accession>A0AAV3RZU6</accession>